<dbReference type="AlphaFoldDB" id="X6NED3"/>
<organism evidence="2 3">
    <name type="scientific">Reticulomyxa filosa</name>
    <dbReference type="NCBI Taxonomy" id="46433"/>
    <lineage>
        <taxon>Eukaryota</taxon>
        <taxon>Sar</taxon>
        <taxon>Rhizaria</taxon>
        <taxon>Retaria</taxon>
        <taxon>Foraminifera</taxon>
        <taxon>Monothalamids</taxon>
        <taxon>Reticulomyxidae</taxon>
        <taxon>Reticulomyxa</taxon>
    </lineage>
</organism>
<evidence type="ECO:0000256" key="1">
    <source>
        <dbReference type="SAM" id="Phobius"/>
    </source>
</evidence>
<dbReference type="EMBL" id="ASPP01009754">
    <property type="protein sequence ID" value="ETO23707.1"/>
    <property type="molecule type" value="Genomic_DNA"/>
</dbReference>
<feature type="transmembrane region" description="Helical" evidence="1">
    <location>
        <begin position="260"/>
        <end position="278"/>
    </location>
</feature>
<dbReference type="Proteomes" id="UP000023152">
    <property type="component" value="Unassembled WGS sequence"/>
</dbReference>
<accession>X6NED3</accession>
<keyword evidence="1" id="KW-1133">Transmembrane helix</keyword>
<evidence type="ECO:0000313" key="2">
    <source>
        <dbReference type="EMBL" id="ETO23707.1"/>
    </source>
</evidence>
<keyword evidence="3" id="KW-1185">Reference proteome</keyword>
<gene>
    <name evidence="2" type="ORF">RFI_13473</name>
</gene>
<keyword evidence="1" id="KW-0812">Transmembrane</keyword>
<evidence type="ECO:0000313" key="3">
    <source>
        <dbReference type="Proteomes" id="UP000023152"/>
    </source>
</evidence>
<comment type="caution">
    <text evidence="2">The sequence shown here is derived from an EMBL/GenBank/DDBJ whole genome shotgun (WGS) entry which is preliminary data.</text>
</comment>
<proteinExistence type="predicted"/>
<keyword evidence="1" id="KW-0472">Membrane</keyword>
<protein>
    <submittedName>
        <fullName evidence="2">Uncharacterized protein</fullName>
    </submittedName>
</protein>
<sequence length="281" mass="32623">MSFSWLYQSDSCITCRFFTRCVQSSPSCGHSVGRPGSDEHQYIIKDNNNNDKKKGIVINENQELLDFGRACASDGTISHKNMICFYGKKFNIMQILEDGNALLCLKGKEILCLYQFRTVWFVVYGEIQSRKSAIVNHSNDDTIPTTTNTKIVGLSDAFDQVMRHCWQLLKEANFCCCFYDTLLLDFFFLWSPSSPNFHGNEKFFFSSSHNIEPFLKGVSMLVNALIRSKDKRKFFAFFGWKKTYTFRRFQVYRTLHTSHFLVTDLFFVTLVTVIRSVMLQN</sequence>
<reference evidence="2 3" key="1">
    <citation type="journal article" date="2013" name="Curr. Biol.">
        <title>The Genome of the Foraminiferan Reticulomyxa filosa.</title>
        <authorList>
            <person name="Glockner G."/>
            <person name="Hulsmann N."/>
            <person name="Schleicher M."/>
            <person name="Noegel A.A."/>
            <person name="Eichinger L."/>
            <person name="Gallinger C."/>
            <person name="Pawlowski J."/>
            <person name="Sierra R."/>
            <person name="Euteneuer U."/>
            <person name="Pillet L."/>
            <person name="Moustafa A."/>
            <person name="Platzer M."/>
            <person name="Groth M."/>
            <person name="Szafranski K."/>
            <person name="Schliwa M."/>
        </authorList>
    </citation>
    <scope>NUCLEOTIDE SEQUENCE [LARGE SCALE GENOMIC DNA]</scope>
</reference>
<name>X6NED3_RETFI</name>